<comment type="caution">
    <text evidence="3">The sequence shown here is derived from an EMBL/GenBank/DDBJ whole genome shotgun (WGS) entry which is preliminary data.</text>
</comment>
<protein>
    <submittedName>
        <fullName evidence="3">Uncharacterized protein</fullName>
    </submittedName>
</protein>
<feature type="compositionally biased region" description="Basic and acidic residues" evidence="1">
    <location>
        <begin position="57"/>
        <end position="84"/>
    </location>
</feature>
<dbReference type="Proteomes" id="UP001396334">
    <property type="component" value="Unassembled WGS sequence"/>
</dbReference>
<keyword evidence="4" id="KW-1185">Reference proteome</keyword>
<feature type="transmembrane region" description="Helical" evidence="2">
    <location>
        <begin position="132"/>
        <end position="152"/>
    </location>
</feature>
<keyword evidence="2" id="KW-1133">Transmembrane helix</keyword>
<gene>
    <name evidence="3" type="ORF">V6N11_035640</name>
</gene>
<proteinExistence type="predicted"/>
<reference evidence="3 4" key="1">
    <citation type="journal article" date="2024" name="G3 (Bethesda)">
        <title>Genome assembly of Hibiscus sabdariffa L. provides insights into metabolisms of medicinal natural products.</title>
        <authorList>
            <person name="Kim T."/>
        </authorList>
    </citation>
    <scope>NUCLEOTIDE SEQUENCE [LARGE SCALE GENOMIC DNA]</scope>
    <source>
        <strain evidence="3">TK-2024</strain>
        <tissue evidence="3">Old leaves</tissue>
    </source>
</reference>
<name>A0ABR2N7B6_9ROSI</name>
<organism evidence="3 4">
    <name type="scientific">Hibiscus sabdariffa</name>
    <name type="common">roselle</name>
    <dbReference type="NCBI Taxonomy" id="183260"/>
    <lineage>
        <taxon>Eukaryota</taxon>
        <taxon>Viridiplantae</taxon>
        <taxon>Streptophyta</taxon>
        <taxon>Embryophyta</taxon>
        <taxon>Tracheophyta</taxon>
        <taxon>Spermatophyta</taxon>
        <taxon>Magnoliopsida</taxon>
        <taxon>eudicotyledons</taxon>
        <taxon>Gunneridae</taxon>
        <taxon>Pentapetalae</taxon>
        <taxon>rosids</taxon>
        <taxon>malvids</taxon>
        <taxon>Malvales</taxon>
        <taxon>Malvaceae</taxon>
        <taxon>Malvoideae</taxon>
        <taxon>Hibiscus</taxon>
    </lineage>
</organism>
<keyword evidence="2" id="KW-0472">Membrane</keyword>
<evidence type="ECO:0000256" key="1">
    <source>
        <dbReference type="SAM" id="MobiDB-lite"/>
    </source>
</evidence>
<sequence length="153" mass="17357">MRNQGRGGRKLDTLSTFPTLRKPPSSVIGFYLPLRKNTGGKVVSSNLHRTANGFLKQELETMKEKKTTPLSRGLEERTRPERMSSRRRRSHSKRRNLDPAEGIKLFAHGGVGTHVLMYMQHFLRNMELLGNAVYGSLSMIMILLQVLAPLLLM</sequence>
<evidence type="ECO:0000256" key="2">
    <source>
        <dbReference type="SAM" id="Phobius"/>
    </source>
</evidence>
<accession>A0ABR2N7B6</accession>
<keyword evidence="2" id="KW-0812">Transmembrane</keyword>
<feature type="compositionally biased region" description="Basic residues" evidence="1">
    <location>
        <begin position="85"/>
        <end position="94"/>
    </location>
</feature>
<evidence type="ECO:0000313" key="4">
    <source>
        <dbReference type="Proteomes" id="UP001396334"/>
    </source>
</evidence>
<evidence type="ECO:0000313" key="3">
    <source>
        <dbReference type="EMBL" id="KAK8971955.1"/>
    </source>
</evidence>
<feature type="region of interest" description="Disordered" evidence="1">
    <location>
        <begin position="54"/>
        <end position="97"/>
    </location>
</feature>
<dbReference type="EMBL" id="JBBPBN010000236">
    <property type="protein sequence ID" value="KAK8971955.1"/>
    <property type="molecule type" value="Genomic_DNA"/>
</dbReference>